<feature type="region of interest" description="Disordered" evidence="1">
    <location>
        <begin position="1"/>
        <end position="48"/>
    </location>
</feature>
<evidence type="ECO:0000313" key="4">
    <source>
        <dbReference type="Proteomes" id="UP001567538"/>
    </source>
</evidence>
<evidence type="ECO:0000313" key="3">
    <source>
        <dbReference type="EMBL" id="KAL1540901.1"/>
    </source>
</evidence>
<dbReference type="EMBL" id="JBEAFC010000009">
    <property type="protein sequence ID" value="KAL1540901.1"/>
    <property type="molecule type" value="Genomic_DNA"/>
</dbReference>
<proteinExistence type="predicted"/>
<dbReference type="AlphaFoldDB" id="A0ABD1G9T4"/>
<gene>
    <name evidence="3" type="ORF">AAHA92_25185</name>
</gene>
<comment type="caution">
    <text evidence="3">The sequence shown here is derived from an EMBL/GenBank/DDBJ whole genome shotgun (WGS) entry which is preliminary data.</text>
</comment>
<organism evidence="3 4">
    <name type="scientific">Salvia divinorum</name>
    <name type="common">Maria pastora</name>
    <name type="synonym">Diviner's sage</name>
    <dbReference type="NCBI Taxonomy" id="28513"/>
    <lineage>
        <taxon>Eukaryota</taxon>
        <taxon>Viridiplantae</taxon>
        <taxon>Streptophyta</taxon>
        <taxon>Embryophyta</taxon>
        <taxon>Tracheophyta</taxon>
        <taxon>Spermatophyta</taxon>
        <taxon>Magnoliopsida</taxon>
        <taxon>eudicotyledons</taxon>
        <taxon>Gunneridae</taxon>
        <taxon>Pentapetalae</taxon>
        <taxon>asterids</taxon>
        <taxon>lamiids</taxon>
        <taxon>Lamiales</taxon>
        <taxon>Lamiaceae</taxon>
        <taxon>Nepetoideae</taxon>
        <taxon>Mentheae</taxon>
        <taxon>Salviinae</taxon>
        <taxon>Salvia</taxon>
        <taxon>Salvia subgen. Calosphace</taxon>
    </lineage>
</organism>
<name>A0ABD1G9T4_SALDI</name>
<sequence length="597" mass="69039">MHEMSLIMEQTSGNDTSTDDDVLRNSTDDQNETQVMPSIARERPKRTTRLPQRFSDYEMAYFALNVAECMEYDEPATYKEAMEGDECEKWLDAMREEMDSLMRNRTWILTERSSSQKLVGCKWIFKKKVKVSDQNRIRYKARLVAKGYLQKEGVDFNEIFSPVVKHSSIRILLSVVAQRNWELHQLDVKTTFLHGDLIETIYMEQPKGFIVSGQEEKVCLLKKSLYGLKQSSRQWYIKFDAHLSSIGFIKSAYDNCVYIKSDEEKEVAYLVLYVDDMLVAAADMNEINSVKHELQREFEMKDLGEAKRILEMDIIRNRNEDEIKLVQTDYFGKLIKKFQMQDSKVVSVPLAQHFKLSMQQIPKIEQEKSEMLKIPYANIIGSIMYCVICTRPDLAHGVSVTSRYMKEYGREHWSTLKWMLRYIKGSRDIGILFKRQEVEDDNPLIGYCDSDYASNIDSRKSQTCYIFKLHGAAISWKSTLQSVVALSTIEAEYIALTEALKEGVWLRGILNDFGVKQMVVRVLCDNTGAICLAKHQVFHERGKHIDVRLYFIRDQIEKGDVEVLKVGTEDNAADALTKALPVSKLKHCLRLVNVIAQ</sequence>
<dbReference type="InterPro" id="IPR043502">
    <property type="entry name" value="DNA/RNA_pol_sf"/>
</dbReference>
<dbReference type="SUPFAM" id="SSF56672">
    <property type="entry name" value="DNA/RNA polymerases"/>
    <property type="match status" value="1"/>
</dbReference>
<reference evidence="3 4" key="1">
    <citation type="submission" date="2024-06" db="EMBL/GenBank/DDBJ databases">
        <title>A chromosome level genome sequence of Diviner's sage (Salvia divinorum).</title>
        <authorList>
            <person name="Ford S.A."/>
            <person name="Ro D.-K."/>
            <person name="Ness R.W."/>
            <person name="Phillips M.A."/>
        </authorList>
    </citation>
    <scope>NUCLEOTIDE SEQUENCE [LARGE SCALE GENOMIC DNA]</scope>
    <source>
        <strain evidence="3">SAF-2024a</strain>
        <tissue evidence="3">Leaf</tissue>
    </source>
</reference>
<evidence type="ECO:0000256" key="1">
    <source>
        <dbReference type="SAM" id="MobiDB-lite"/>
    </source>
</evidence>
<dbReference type="CDD" id="cd09272">
    <property type="entry name" value="RNase_HI_RT_Ty1"/>
    <property type="match status" value="1"/>
</dbReference>
<protein>
    <recommendedName>
        <fullName evidence="2">Reverse transcriptase Ty1/copia-type domain-containing protein</fullName>
    </recommendedName>
</protein>
<dbReference type="PANTHER" id="PTHR11439">
    <property type="entry name" value="GAG-POL-RELATED RETROTRANSPOSON"/>
    <property type="match status" value="1"/>
</dbReference>
<feature type="domain" description="Reverse transcriptase Ty1/copia-type" evidence="2">
    <location>
        <begin position="104"/>
        <end position="350"/>
    </location>
</feature>
<dbReference type="Pfam" id="PF07727">
    <property type="entry name" value="RVT_2"/>
    <property type="match status" value="1"/>
</dbReference>
<keyword evidence="4" id="KW-1185">Reference proteome</keyword>
<dbReference type="PANTHER" id="PTHR11439:SF491">
    <property type="entry name" value="INTEGRASE CATALYTIC DOMAIN-CONTAINING PROTEIN"/>
    <property type="match status" value="1"/>
</dbReference>
<accession>A0ABD1G9T4</accession>
<dbReference type="InterPro" id="IPR013103">
    <property type="entry name" value="RVT_2"/>
</dbReference>
<dbReference type="Proteomes" id="UP001567538">
    <property type="component" value="Unassembled WGS sequence"/>
</dbReference>
<evidence type="ECO:0000259" key="2">
    <source>
        <dbReference type="Pfam" id="PF07727"/>
    </source>
</evidence>